<reference evidence="12 13" key="1">
    <citation type="submission" date="2014-04" db="EMBL/GenBank/DDBJ databases">
        <authorList>
            <consortium name="DOE Joint Genome Institute"/>
            <person name="Kuo A."/>
            <person name="Girlanda M."/>
            <person name="Perotto S."/>
            <person name="Kohler A."/>
            <person name="Nagy L.G."/>
            <person name="Floudas D."/>
            <person name="Copeland A."/>
            <person name="Barry K.W."/>
            <person name="Cichocki N."/>
            <person name="Veneault-Fourrey C."/>
            <person name="LaButti K."/>
            <person name="Lindquist E.A."/>
            <person name="Lipzen A."/>
            <person name="Lundell T."/>
            <person name="Morin E."/>
            <person name="Murat C."/>
            <person name="Sun H."/>
            <person name="Tunlid A."/>
            <person name="Henrissat B."/>
            <person name="Grigoriev I.V."/>
            <person name="Hibbett D.S."/>
            <person name="Martin F."/>
            <person name="Nordberg H.P."/>
            <person name="Cantor M.N."/>
            <person name="Hua S.X."/>
        </authorList>
    </citation>
    <scope>NUCLEOTIDE SEQUENCE [LARGE SCALE GENOMIC DNA]</scope>
    <source>
        <strain evidence="12 13">MUT 4182</strain>
    </source>
</reference>
<evidence type="ECO:0000256" key="4">
    <source>
        <dbReference type="ARBA" id="ARBA00022547"/>
    </source>
</evidence>
<keyword evidence="7 11" id="KW-0406">Ion transport</keyword>
<keyword evidence="6 11" id="KW-0999">Mitochondrion inner membrane</keyword>
<evidence type="ECO:0000256" key="6">
    <source>
        <dbReference type="ARBA" id="ARBA00022792"/>
    </source>
</evidence>
<dbReference type="GO" id="GO:0005743">
    <property type="term" value="C:mitochondrial inner membrane"/>
    <property type="evidence" value="ECO:0007669"/>
    <property type="project" value="UniProtKB-SubCell"/>
</dbReference>
<evidence type="ECO:0000313" key="12">
    <source>
        <dbReference type="EMBL" id="KIO27906.1"/>
    </source>
</evidence>
<dbReference type="GO" id="GO:0015986">
    <property type="term" value="P:proton motive force-driven ATP synthesis"/>
    <property type="evidence" value="ECO:0007669"/>
    <property type="project" value="InterPro"/>
</dbReference>
<comment type="similarity">
    <text evidence="2 11">Belongs to the ATPase e subunit family.</text>
</comment>
<evidence type="ECO:0000256" key="2">
    <source>
        <dbReference type="ARBA" id="ARBA00007333"/>
    </source>
</evidence>
<dbReference type="EMBL" id="KN823001">
    <property type="protein sequence ID" value="KIO27906.1"/>
    <property type="molecule type" value="Genomic_DNA"/>
</dbReference>
<organism evidence="12 13">
    <name type="scientific">Tulasnella calospora MUT 4182</name>
    <dbReference type="NCBI Taxonomy" id="1051891"/>
    <lineage>
        <taxon>Eukaryota</taxon>
        <taxon>Fungi</taxon>
        <taxon>Dikarya</taxon>
        <taxon>Basidiomycota</taxon>
        <taxon>Agaricomycotina</taxon>
        <taxon>Agaricomycetes</taxon>
        <taxon>Cantharellales</taxon>
        <taxon>Tulasnellaceae</taxon>
        <taxon>Tulasnella</taxon>
    </lineage>
</organism>
<keyword evidence="5 11" id="KW-0375">Hydrogen ion transport</keyword>
<keyword evidence="8 11" id="KW-0496">Mitochondrion</keyword>
<evidence type="ECO:0000313" key="13">
    <source>
        <dbReference type="Proteomes" id="UP000054248"/>
    </source>
</evidence>
<dbReference type="GO" id="GO:0015078">
    <property type="term" value="F:proton transmembrane transporter activity"/>
    <property type="evidence" value="ECO:0007669"/>
    <property type="project" value="InterPro"/>
</dbReference>
<dbReference type="STRING" id="1051891.A0A0C3QKK0"/>
<name>A0A0C3QKK0_9AGAM</name>
<evidence type="ECO:0000256" key="7">
    <source>
        <dbReference type="ARBA" id="ARBA00023065"/>
    </source>
</evidence>
<evidence type="ECO:0000256" key="10">
    <source>
        <dbReference type="ARBA" id="ARBA00023310"/>
    </source>
</evidence>
<comment type="subunit">
    <text evidence="11">F-type ATPases have 2 components, CF(1) - the catalytic core - and CF(0) - the membrane proton channel. CF(1) and CF(0) have multiple subunits.</text>
</comment>
<evidence type="ECO:0000256" key="8">
    <source>
        <dbReference type="ARBA" id="ARBA00023128"/>
    </source>
</evidence>
<proteinExistence type="inferred from homology"/>
<keyword evidence="10 11" id="KW-0066">ATP synthesis</keyword>
<comment type="function">
    <text evidence="11">Subunit e, of the mitochondrial membrane ATP synthase complex (F(1)F(0) ATP synthase or Complex V) that produces ATP from ADP in the presence of a proton gradient across the membrane which is generated by electron transport complexes of the respiratory chain. ATP synthase complex consist of a soluble F(1) head domain - the catalytic core - and a membrane F(1) domain - the membrane proton channel. These two domains are linked by a central stalk rotating inside the F(1) region and a stationary peripheral stalk. During catalysis, ATP synthesis in the catalytic domain of F(1) is coupled via a rotary mechanism of the central stalk subunits to proton translocation. In vivo, can only synthesize ATP although its ATP hydrolase activity can be activated artificially in vitro. Part of the complex F(0) domain.</text>
</comment>
<dbReference type="GO" id="GO:0045259">
    <property type="term" value="C:proton-transporting ATP synthase complex"/>
    <property type="evidence" value="ECO:0007669"/>
    <property type="project" value="UniProtKB-UniRule"/>
</dbReference>
<evidence type="ECO:0000256" key="11">
    <source>
        <dbReference type="RuleBase" id="RU367005"/>
    </source>
</evidence>
<evidence type="ECO:0000256" key="5">
    <source>
        <dbReference type="ARBA" id="ARBA00022781"/>
    </source>
</evidence>
<dbReference type="InterPro" id="IPR008386">
    <property type="entry name" value="ATP_synth_F0_esu_mt"/>
</dbReference>
<dbReference type="AlphaFoldDB" id="A0A0C3QKK0"/>
<accession>A0A0C3QKK0</accession>
<dbReference type="OrthoDB" id="2125027at2759"/>
<keyword evidence="13" id="KW-1185">Reference proteome</keyword>
<keyword evidence="9" id="KW-0472">Membrane</keyword>
<keyword evidence="3 11" id="KW-0813">Transport</keyword>
<keyword evidence="4 11" id="KW-0138">CF(0)</keyword>
<protein>
    <recommendedName>
        <fullName evidence="11">ATP synthase F(0) complex subunit e, mitochondrial</fullName>
    </recommendedName>
</protein>
<dbReference type="Proteomes" id="UP000054248">
    <property type="component" value="Unassembled WGS sequence"/>
</dbReference>
<evidence type="ECO:0000256" key="9">
    <source>
        <dbReference type="ARBA" id="ARBA00023136"/>
    </source>
</evidence>
<sequence>MSSTVNVVRYTGLIGGILYGISHRRTLQEQENHRKVEHAAHHREELIKQARQAWKDKQAASKGSGLITNPDDPNFDLEKVLAKWEAENK</sequence>
<dbReference type="HOGENOM" id="CLU_159435_0_0_1"/>
<gene>
    <name evidence="12" type="ORF">M407DRAFT_22823</name>
</gene>
<reference evidence="13" key="2">
    <citation type="submission" date="2015-01" db="EMBL/GenBank/DDBJ databases">
        <title>Evolutionary Origins and Diversification of the Mycorrhizal Mutualists.</title>
        <authorList>
            <consortium name="DOE Joint Genome Institute"/>
            <consortium name="Mycorrhizal Genomics Consortium"/>
            <person name="Kohler A."/>
            <person name="Kuo A."/>
            <person name="Nagy L.G."/>
            <person name="Floudas D."/>
            <person name="Copeland A."/>
            <person name="Barry K.W."/>
            <person name="Cichocki N."/>
            <person name="Veneault-Fourrey C."/>
            <person name="LaButti K."/>
            <person name="Lindquist E.A."/>
            <person name="Lipzen A."/>
            <person name="Lundell T."/>
            <person name="Morin E."/>
            <person name="Murat C."/>
            <person name="Riley R."/>
            <person name="Ohm R."/>
            <person name="Sun H."/>
            <person name="Tunlid A."/>
            <person name="Henrissat B."/>
            <person name="Grigoriev I.V."/>
            <person name="Hibbett D.S."/>
            <person name="Martin F."/>
        </authorList>
    </citation>
    <scope>NUCLEOTIDE SEQUENCE [LARGE SCALE GENOMIC DNA]</scope>
    <source>
        <strain evidence="13">MUT 4182</strain>
    </source>
</reference>
<evidence type="ECO:0000256" key="3">
    <source>
        <dbReference type="ARBA" id="ARBA00022448"/>
    </source>
</evidence>
<dbReference type="Pfam" id="PF05680">
    <property type="entry name" value="ATP-synt_E"/>
    <property type="match status" value="1"/>
</dbReference>
<comment type="subcellular location">
    <subcellularLocation>
        <location evidence="1 11">Mitochondrion inner membrane</location>
    </subcellularLocation>
</comment>
<evidence type="ECO:0000256" key="1">
    <source>
        <dbReference type="ARBA" id="ARBA00004273"/>
    </source>
</evidence>